<feature type="domain" description="Reverse transcriptase" evidence="1">
    <location>
        <begin position="244"/>
        <end position="448"/>
    </location>
</feature>
<keyword evidence="3" id="KW-1185">Reference proteome</keyword>
<sequence length="448" mass="49602">MFDVFVGTSLDVIAPSKPARALHAWNKARWNEFKKLSDEFIFRRMKGSAKGADAMNEAVTRGIWMAAKRTIPKGKGVAPPFWTPELTKLDKMVQECENERKRDALIRWRRKGLAGTALGRWKENVAKLSATHSAGWNLVKSICAPRPLTPPVLVVDGHPLTKRQQAQALAQMHVARPTKAPHAPEMKIPSARRCTFRPITEAELVVALRELSSGTAPGDDEIHCEELKQLGRVSRRCILRPFNCGLRMGQVPAKWRHGIIVPPLKPKKPANSMASFRPVTLTSTLCKLMERIVARRVRDCIEDKLKPQQAGFRPARSTLGTLMQVTSCVRRSKDGEKTSAVFIDYARAFDSVDHGCIVKELLSFGVERHLEAWIAGFLKGRTAQVRMNNVLSEDISLTGGVPQGSVLGPLLFIVAVDSLSKRLNCIPGLQHGFFADDLTIVCTSADLG</sequence>
<dbReference type="Pfam" id="PF00078">
    <property type="entry name" value="RVT_1"/>
    <property type="match status" value="1"/>
</dbReference>
<feature type="non-terminal residue" evidence="2">
    <location>
        <position position="448"/>
    </location>
</feature>
<evidence type="ECO:0000313" key="2">
    <source>
        <dbReference type="EMBL" id="CCD19268.1"/>
    </source>
</evidence>
<dbReference type="Proteomes" id="UP000009027">
    <property type="component" value="Unassembled WGS sequence"/>
</dbReference>
<reference evidence="2 3" key="1">
    <citation type="journal article" date="2012" name="Proc. Natl. Acad. Sci. U.S.A.">
        <title>Antigenic diversity is generated by distinct evolutionary mechanisms in African trypanosome species.</title>
        <authorList>
            <person name="Jackson A.P."/>
            <person name="Berry A."/>
            <person name="Aslett M."/>
            <person name="Allison H.C."/>
            <person name="Burton P."/>
            <person name="Vavrova-Anderson J."/>
            <person name="Brown R."/>
            <person name="Browne H."/>
            <person name="Corton N."/>
            <person name="Hauser H."/>
            <person name="Gamble J."/>
            <person name="Gilderthorp R."/>
            <person name="Marcello L."/>
            <person name="McQuillan J."/>
            <person name="Otto T.D."/>
            <person name="Quail M.A."/>
            <person name="Sanders M.J."/>
            <person name="van Tonder A."/>
            <person name="Ginger M.L."/>
            <person name="Field M.C."/>
            <person name="Barry J.D."/>
            <person name="Hertz-Fowler C."/>
            <person name="Berriman M."/>
        </authorList>
    </citation>
    <scope>NUCLEOTIDE SEQUENCE</scope>
    <source>
        <strain evidence="2 3">Y486</strain>
    </source>
</reference>
<dbReference type="CDD" id="cd01650">
    <property type="entry name" value="RT_nLTR_like"/>
    <property type="match status" value="1"/>
</dbReference>
<dbReference type="AlphaFoldDB" id="F9WNZ6"/>
<name>F9WNZ6_TRYVY</name>
<gene>
    <name evidence="2" type="ORF">TvY486_0019570</name>
</gene>
<proteinExistence type="predicted"/>
<evidence type="ECO:0000259" key="1">
    <source>
        <dbReference type="PROSITE" id="PS50878"/>
    </source>
</evidence>
<organism evidence="2 3">
    <name type="scientific">Trypanosoma vivax (strain Y486)</name>
    <dbReference type="NCBI Taxonomy" id="1055687"/>
    <lineage>
        <taxon>Eukaryota</taxon>
        <taxon>Discoba</taxon>
        <taxon>Euglenozoa</taxon>
        <taxon>Kinetoplastea</taxon>
        <taxon>Metakinetoplastina</taxon>
        <taxon>Trypanosomatida</taxon>
        <taxon>Trypanosomatidae</taxon>
        <taxon>Trypanosoma</taxon>
        <taxon>Duttonella</taxon>
    </lineage>
</organism>
<evidence type="ECO:0000313" key="3">
    <source>
        <dbReference type="Proteomes" id="UP000009027"/>
    </source>
</evidence>
<dbReference type="VEuPathDB" id="TriTrypDB:TvY486_0019570"/>
<dbReference type="PROSITE" id="PS50878">
    <property type="entry name" value="RT_POL"/>
    <property type="match status" value="1"/>
</dbReference>
<dbReference type="PANTHER" id="PTHR19446">
    <property type="entry name" value="REVERSE TRANSCRIPTASES"/>
    <property type="match status" value="1"/>
</dbReference>
<protein>
    <recommendedName>
        <fullName evidence="1">Reverse transcriptase domain-containing protein</fullName>
    </recommendedName>
</protein>
<dbReference type="InterPro" id="IPR000477">
    <property type="entry name" value="RT_dom"/>
</dbReference>
<dbReference type="EMBL" id="CAEX01003069">
    <property type="protein sequence ID" value="CCD19268.1"/>
    <property type="molecule type" value="Genomic_DNA"/>
</dbReference>
<accession>F9WNZ6</accession>